<dbReference type="Gene3D" id="1.20.5.340">
    <property type="match status" value="1"/>
</dbReference>
<evidence type="ECO:0000256" key="4">
    <source>
        <dbReference type="ARBA" id="ARBA00022553"/>
    </source>
</evidence>
<evidence type="ECO:0000256" key="3">
    <source>
        <dbReference type="ARBA" id="ARBA00022490"/>
    </source>
</evidence>
<dbReference type="FunFam" id="1.20.5.340:FF:000012">
    <property type="entry name" value="Wiskott-Aldrich syndrome protein family member 1"/>
    <property type="match status" value="1"/>
</dbReference>
<evidence type="ECO:0000256" key="2">
    <source>
        <dbReference type="ARBA" id="ARBA00006993"/>
    </source>
</evidence>
<evidence type="ECO:0000256" key="1">
    <source>
        <dbReference type="ARBA" id="ARBA00004245"/>
    </source>
</evidence>
<reference evidence="8" key="2">
    <citation type="submission" date="2025-08" db="UniProtKB">
        <authorList>
            <consortium name="Ensembl"/>
        </authorList>
    </citation>
    <scope>IDENTIFICATION</scope>
</reference>
<dbReference type="Ensembl" id="ENSHHUT00000052560.1">
    <property type="protein sequence ID" value="ENSHHUP00000050757.1"/>
    <property type="gene ID" value="ENSHHUG00000030600.1"/>
</dbReference>
<dbReference type="GO" id="GO:0030036">
    <property type="term" value="P:actin cytoskeleton organization"/>
    <property type="evidence" value="ECO:0007669"/>
    <property type="project" value="InterPro"/>
</dbReference>
<evidence type="ECO:0000256" key="6">
    <source>
        <dbReference type="ARBA" id="ARBA00023212"/>
    </source>
</evidence>
<dbReference type="GeneTree" id="ENSGT00950000182962"/>
<protein>
    <submittedName>
        <fullName evidence="8">Si:ch73-362m14.4</fullName>
    </submittedName>
</protein>
<dbReference type="InterPro" id="IPR028288">
    <property type="entry name" value="SCAR/WAVE_fam"/>
</dbReference>
<comment type="subcellular location">
    <subcellularLocation>
        <location evidence="1">Cytoplasm</location>
        <location evidence="1">Cytoskeleton</location>
    </subcellularLocation>
</comment>
<proteinExistence type="inferred from homology"/>
<evidence type="ECO:0000256" key="7">
    <source>
        <dbReference type="SAM" id="MobiDB-lite"/>
    </source>
</evidence>
<organism evidence="8 9">
    <name type="scientific">Hucho hucho</name>
    <name type="common">huchen</name>
    <dbReference type="NCBI Taxonomy" id="62062"/>
    <lineage>
        <taxon>Eukaryota</taxon>
        <taxon>Metazoa</taxon>
        <taxon>Chordata</taxon>
        <taxon>Craniata</taxon>
        <taxon>Vertebrata</taxon>
        <taxon>Euteleostomi</taxon>
        <taxon>Actinopterygii</taxon>
        <taxon>Neopterygii</taxon>
        <taxon>Teleostei</taxon>
        <taxon>Protacanthopterygii</taxon>
        <taxon>Salmoniformes</taxon>
        <taxon>Salmonidae</taxon>
        <taxon>Salmoninae</taxon>
        <taxon>Hucho</taxon>
    </lineage>
</organism>
<dbReference type="PANTHER" id="PTHR12902:SF9">
    <property type="entry name" value="WISKOTT-ALDRICH SYNDROME PROTEIN FAMILY MEMBER"/>
    <property type="match status" value="1"/>
</dbReference>
<dbReference type="GO" id="GO:0030027">
    <property type="term" value="C:lamellipodium"/>
    <property type="evidence" value="ECO:0007669"/>
    <property type="project" value="TreeGrafter"/>
</dbReference>
<feature type="region of interest" description="Disordered" evidence="7">
    <location>
        <begin position="236"/>
        <end position="263"/>
    </location>
</feature>
<dbReference type="PANTHER" id="PTHR12902">
    <property type="entry name" value="WASP-1"/>
    <property type="match status" value="1"/>
</dbReference>
<evidence type="ECO:0000313" key="8">
    <source>
        <dbReference type="Ensembl" id="ENSHHUP00000050757.1"/>
    </source>
</evidence>
<dbReference type="Gene3D" id="6.10.280.150">
    <property type="match status" value="1"/>
</dbReference>
<name>A0A4W5NIL4_9TELE</name>
<dbReference type="GO" id="GO:0003779">
    <property type="term" value="F:actin binding"/>
    <property type="evidence" value="ECO:0007669"/>
    <property type="project" value="UniProtKB-KW"/>
</dbReference>
<dbReference type="GO" id="GO:0031209">
    <property type="term" value="C:SCAR complex"/>
    <property type="evidence" value="ECO:0007669"/>
    <property type="project" value="TreeGrafter"/>
</dbReference>
<keyword evidence="3" id="KW-0963">Cytoplasm</keyword>
<comment type="similarity">
    <text evidence="2">Belongs to the SCAR/WAVE family.</text>
</comment>
<evidence type="ECO:0000313" key="9">
    <source>
        <dbReference type="Proteomes" id="UP000314982"/>
    </source>
</evidence>
<keyword evidence="9" id="KW-1185">Reference proteome</keyword>
<dbReference type="Proteomes" id="UP000314982">
    <property type="component" value="Unassembled WGS sequence"/>
</dbReference>
<dbReference type="GO" id="GO:2000601">
    <property type="term" value="P:positive regulation of Arp2/3 complex-mediated actin nucleation"/>
    <property type="evidence" value="ECO:0007669"/>
    <property type="project" value="TreeGrafter"/>
</dbReference>
<keyword evidence="4" id="KW-0597">Phosphoprotein</keyword>
<evidence type="ECO:0000256" key="5">
    <source>
        <dbReference type="ARBA" id="ARBA00023203"/>
    </source>
</evidence>
<dbReference type="GO" id="GO:0005856">
    <property type="term" value="C:cytoskeleton"/>
    <property type="evidence" value="ECO:0007669"/>
    <property type="project" value="UniProtKB-SubCell"/>
</dbReference>
<reference evidence="9" key="1">
    <citation type="submission" date="2018-06" db="EMBL/GenBank/DDBJ databases">
        <title>Genome assembly of Danube salmon.</title>
        <authorList>
            <person name="Macqueen D.J."/>
            <person name="Gundappa M.K."/>
        </authorList>
    </citation>
    <scope>NUCLEOTIDE SEQUENCE [LARGE SCALE GENOMIC DNA]</scope>
</reference>
<reference evidence="8" key="3">
    <citation type="submission" date="2025-09" db="UniProtKB">
        <authorList>
            <consortium name="Ensembl"/>
        </authorList>
    </citation>
    <scope>IDENTIFICATION</scope>
</reference>
<dbReference type="GO" id="GO:0034237">
    <property type="term" value="F:protein kinase A regulatory subunit binding"/>
    <property type="evidence" value="ECO:0007669"/>
    <property type="project" value="TreeGrafter"/>
</dbReference>
<accession>A0A4W5NIL4</accession>
<keyword evidence="6" id="KW-0206">Cytoskeleton</keyword>
<dbReference type="GO" id="GO:0071933">
    <property type="term" value="F:Arp2/3 complex binding"/>
    <property type="evidence" value="ECO:0007669"/>
    <property type="project" value="TreeGrafter"/>
</dbReference>
<dbReference type="AlphaFoldDB" id="A0A4W5NIL4"/>
<keyword evidence="5" id="KW-0009">Actin-binding</keyword>
<sequence>MPLVKRCIEPRHLCRGAVPDGVTSELECVTNSTLAAIIKQLGGLSRHAEDIFGELFNEANSFYMRMNSLQERVDLLAVKVTQLDSTVEEVSLQDINMRKAFKSSTIQDQQVVSRNSILNPVMEMYHRCDKPPPLNILSPYRDDKKDGLKFYTDPSYFFNLWKEKMIQATENKRKEKRKQKAGFTPHSEGILWRSPYRCISEQKQVEDPSREVKKVRKARNRRHEWNMMAYDKEFRPDTRLTPSPYHGMSSEGSLSPDRSVEMH</sequence>